<protein>
    <submittedName>
        <fullName evidence="2">Uncharacterized protein</fullName>
    </submittedName>
</protein>
<evidence type="ECO:0000313" key="3">
    <source>
        <dbReference type="Proteomes" id="UP000287651"/>
    </source>
</evidence>
<accession>A0A426Z294</accession>
<gene>
    <name evidence="2" type="ORF">B296_00006104</name>
</gene>
<sequence>MFCWIGATIICFQRQEAEVLRDGCVLDFLDEGRATEGALAMLILHPDGLVDILLGDDCLEHSRYGLDLISKPQKSLRSTTETLRLSGGGGGPGSLNRRQYHPGVQEGGFPYPNKGSEGGGCGAPPEVGCVVGGTSSPRLPSAERSCDIRPSF</sequence>
<name>A0A426Z294_ENSVE</name>
<dbReference type="EMBL" id="AMZH03008851">
    <property type="protein sequence ID" value="RRT58083.1"/>
    <property type="molecule type" value="Genomic_DNA"/>
</dbReference>
<reference evidence="2 3" key="1">
    <citation type="journal article" date="2014" name="Agronomy (Basel)">
        <title>A Draft Genome Sequence for Ensete ventricosum, the Drought-Tolerant Tree Against Hunger.</title>
        <authorList>
            <person name="Harrison J."/>
            <person name="Moore K.A."/>
            <person name="Paszkiewicz K."/>
            <person name="Jones T."/>
            <person name="Grant M."/>
            <person name="Ambacheew D."/>
            <person name="Muzemil S."/>
            <person name="Studholme D.J."/>
        </authorList>
    </citation>
    <scope>NUCLEOTIDE SEQUENCE [LARGE SCALE GENOMIC DNA]</scope>
</reference>
<proteinExistence type="predicted"/>
<feature type="region of interest" description="Disordered" evidence="1">
    <location>
        <begin position="79"/>
        <end position="152"/>
    </location>
</feature>
<evidence type="ECO:0000313" key="2">
    <source>
        <dbReference type="EMBL" id="RRT58083.1"/>
    </source>
</evidence>
<evidence type="ECO:0000256" key="1">
    <source>
        <dbReference type="SAM" id="MobiDB-lite"/>
    </source>
</evidence>
<organism evidence="2 3">
    <name type="scientific">Ensete ventricosum</name>
    <name type="common">Abyssinian banana</name>
    <name type="synonym">Musa ensete</name>
    <dbReference type="NCBI Taxonomy" id="4639"/>
    <lineage>
        <taxon>Eukaryota</taxon>
        <taxon>Viridiplantae</taxon>
        <taxon>Streptophyta</taxon>
        <taxon>Embryophyta</taxon>
        <taxon>Tracheophyta</taxon>
        <taxon>Spermatophyta</taxon>
        <taxon>Magnoliopsida</taxon>
        <taxon>Liliopsida</taxon>
        <taxon>Zingiberales</taxon>
        <taxon>Musaceae</taxon>
        <taxon>Ensete</taxon>
    </lineage>
</organism>
<dbReference type="AlphaFoldDB" id="A0A426Z294"/>
<comment type="caution">
    <text evidence="2">The sequence shown here is derived from an EMBL/GenBank/DDBJ whole genome shotgun (WGS) entry which is preliminary data.</text>
</comment>
<dbReference type="Proteomes" id="UP000287651">
    <property type="component" value="Unassembled WGS sequence"/>
</dbReference>